<feature type="region of interest" description="Disordered" evidence="1">
    <location>
        <begin position="161"/>
        <end position="192"/>
    </location>
</feature>
<accession>A0A0G4GB87</accession>
<dbReference type="AlphaFoldDB" id="A0A0G4GB87"/>
<proteinExistence type="predicted"/>
<feature type="region of interest" description="Disordered" evidence="1">
    <location>
        <begin position="205"/>
        <end position="228"/>
    </location>
</feature>
<feature type="compositionally biased region" description="Basic residues" evidence="1">
    <location>
        <begin position="205"/>
        <end position="214"/>
    </location>
</feature>
<feature type="compositionally biased region" description="Polar residues" evidence="1">
    <location>
        <begin position="44"/>
        <end position="83"/>
    </location>
</feature>
<gene>
    <name evidence="3" type="ORF">Cvel_21048</name>
</gene>
<feature type="chain" id="PRO_5005189766" description="Nuclear transcription factor Y subunit" evidence="2">
    <location>
        <begin position="25"/>
        <end position="228"/>
    </location>
</feature>
<feature type="region of interest" description="Disordered" evidence="1">
    <location>
        <begin position="24"/>
        <end position="90"/>
    </location>
</feature>
<sequence length="228" mass="25240">MRSLGFFFSLVICLTLQHRQGTCSSVPPAAVAKKGIQQTKRRNTTSSSPTGLAPSSTTEKQEAQQQGPLQTRTGTDRTSQQLPKRTAFEEGRDRVINNLIDSMGNMVPGLPAKITTNLRPSRSEDKIVIPSIGSPPPGTKPEPEALPIFSAPPQTLVQADSMKEEEKQQRLTHAAKQTSEKDDDQITTTPLLLTEKEARFIRTLRKRNRQRFQTHPREKAPAYLDAAS</sequence>
<name>A0A0G4GB87_9ALVE</name>
<evidence type="ECO:0000313" key="3">
    <source>
        <dbReference type="EMBL" id="CEM26162.1"/>
    </source>
</evidence>
<evidence type="ECO:0000256" key="2">
    <source>
        <dbReference type="SAM" id="SignalP"/>
    </source>
</evidence>
<reference evidence="3" key="1">
    <citation type="submission" date="2014-11" db="EMBL/GenBank/DDBJ databases">
        <authorList>
            <person name="Otto D Thomas"/>
            <person name="Naeem Raeece"/>
        </authorList>
    </citation>
    <scope>NUCLEOTIDE SEQUENCE</scope>
</reference>
<feature type="signal peptide" evidence="2">
    <location>
        <begin position="1"/>
        <end position="24"/>
    </location>
</feature>
<protein>
    <recommendedName>
        <fullName evidence="4">Nuclear transcription factor Y subunit</fullName>
    </recommendedName>
</protein>
<evidence type="ECO:0000256" key="1">
    <source>
        <dbReference type="SAM" id="MobiDB-lite"/>
    </source>
</evidence>
<organism evidence="3">
    <name type="scientific">Chromera velia CCMP2878</name>
    <dbReference type="NCBI Taxonomy" id="1169474"/>
    <lineage>
        <taxon>Eukaryota</taxon>
        <taxon>Sar</taxon>
        <taxon>Alveolata</taxon>
        <taxon>Colpodellida</taxon>
        <taxon>Chromeraceae</taxon>
        <taxon>Chromera</taxon>
    </lineage>
</organism>
<dbReference type="EMBL" id="CDMZ01001041">
    <property type="protein sequence ID" value="CEM26162.1"/>
    <property type="molecule type" value="Genomic_DNA"/>
</dbReference>
<evidence type="ECO:0008006" key="4">
    <source>
        <dbReference type="Google" id="ProtNLM"/>
    </source>
</evidence>
<dbReference type="VEuPathDB" id="CryptoDB:Cvel_21048"/>
<keyword evidence="2" id="KW-0732">Signal</keyword>